<dbReference type="CDD" id="cd02541">
    <property type="entry name" value="UGPase_prokaryotic"/>
    <property type="match status" value="1"/>
</dbReference>
<dbReference type="InterPro" id="IPR005771">
    <property type="entry name" value="GalU_uridylyltTrfase_bac/arc"/>
</dbReference>
<dbReference type="Gene3D" id="3.90.550.10">
    <property type="entry name" value="Spore Coat Polysaccharide Biosynthesis Protein SpsA, Chain A"/>
    <property type="match status" value="1"/>
</dbReference>
<evidence type="ECO:0000256" key="9">
    <source>
        <dbReference type="ARBA" id="ARBA00048128"/>
    </source>
</evidence>
<evidence type="ECO:0000256" key="4">
    <source>
        <dbReference type="ARBA" id="ARBA00022679"/>
    </source>
</evidence>
<evidence type="ECO:0000256" key="2">
    <source>
        <dbReference type="ARBA" id="ARBA00012415"/>
    </source>
</evidence>
<evidence type="ECO:0000256" key="7">
    <source>
        <dbReference type="ARBA" id="ARBA00031959"/>
    </source>
</evidence>
<sequence>MIRKAVIPVAGLGTRMLPITKVVPKELLNIIDRPTIEYIVDEIISSGITTLIFIISQGKGGIIDYFDTNLNLRSFLRERGKSDLLKIVEEVEEKIKHLIEVRQKIPEGLGHAVLMAERAVENEPFAVVLGDDLVDAEIPCLRQMINIYNLLSNKTKNHSIIAVEEVPEKDISKYGIIDGERVDNNLIKIKKVIEKPSPEEAPSNLAIIGRYIFDPVIFDFLKKIPKTHGEYQLTDAIQLMIENGYEVYAYLFEGMRFDTGNKEGFFRTILHYAIKNPNLKEVLIRFVNERKIC</sequence>
<feature type="domain" description="Nucleotidyl transferase" evidence="10">
    <location>
        <begin position="4"/>
        <end position="270"/>
    </location>
</feature>
<comment type="catalytic activity">
    <reaction evidence="9">
        <text>alpha-D-glucose 1-phosphate + UTP + H(+) = UDP-alpha-D-glucose + diphosphate</text>
        <dbReference type="Rhea" id="RHEA:19889"/>
        <dbReference type="ChEBI" id="CHEBI:15378"/>
        <dbReference type="ChEBI" id="CHEBI:33019"/>
        <dbReference type="ChEBI" id="CHEBI:46398"/>
        <dbReference type="ChEBI" id="CHEBI:58601"/>
        <dbReference type="ChEBI" id="CHEBI:58885"/>
        <dbReference type="EC" id="2.7.7.9"/>
    </reaction>
</comment>
<dbReference type="PANTHER" id="PTHR43197:SF1">
    <property type="entry name" value="UTP--GLUCOSE-1-PHOSPHATE URIDYLYLTRANSFERASE"/>
    <property type="match status" value="1"/>
</dbReference>
<dbReference type="GO" id="GO:0003983">
    <property type="term" value="F:UTP:glucose-1-phosphate uridylyltransferase activity"/>
    <property type="evidence" value="ECO:0007669"/>
    <property type="project" value="UniProtKB-EC"/>
</dbReference>
<dbReference type="EC" id="2.7.7.9" evidence="2"/>
<evidence type="ECO:0000256" key="3">
    <source>
        <dbReference type="ARBA" id="ARBA00019048"/>
    </source>
</evidence>
<dbReference type="SUPFAM" id="SSF53448">
    <property type="entry name" value="Nucleotide-diphospho-sugar transferases"/>
    <property type="match status" value="1"/>
</dbReference>
<comment type="similarity">
    <text evidence="1">Belongs to the UDPGP type 2 family.</text>
</comment>
<evidence type="ECO:0000256" key="5">
    <source>
        <dbReference type="ARBA" id="ARBA00022695"/>
    </source>
</evidence>
<keyword evidence="4 11" id="KW-0808">Transferase</keyword>
<evidence type="ECO:0000313" key="11">
    <source>
        <dbReference type="EMBL" id="HGQ86474.1"/>
    </source>
</evidence>
<dbReference type="PANTHER" id="PTHR43197">
    <property type="entry name" value="UTP--GLUCOSE-1-PHOSPHATE URIDYLYLTRANSFERASE"/>
    <property type="match status" value="1"/>
</dbReference>
<evidence type="ECO:0000259" key="10">
    <source>
        <dbReference type="Pfam" id="PF00483"/>
    </source>
</evidence>
<accession>A0A7C4JT51</accession>
<proteinExistence type="inferred from homology"/>
<dbReference type="InterPro" id="IPR029044">
    <property type="entry name" value="Nucleotide-diphossugar_trans"/>
</dbReference>
<protein>
    <recommendedName>
        <fullName evidence="3">UTP--glucose-1-phosphate uridylyltransferase</fullName>
        <ecNumber evidence="2">2.7.7.9</ecNumber>
    </recommendedName>
    <alternativeName>
        <fullName evidence="6">Alpha-D-glucosyl-1-phosphate uridylyltransferase</fullName>
    </alternativeName>
    <alternativeName>
        <fullName evidence="7">UDP-glucose pyrophosphorylase</fullName>
    </alternativeName>
    <alternativeName>
        <fullName evidence="8">Uridine diphosphoglucose pyrophosphorylase</fullName>
    </alternativeName>
</protein>
<gene>
    <name evidence="11" type="ORF">ENT66_09520</name>
</gene>
<evidence type="ECO:0000256" key="8">
    <source>
        <dbReference type="ARBA" id="ARBA00032341"/>
    </source>
</evidence>
<reference evidence="11" key="1">
    <citation type="journal article" date="2020" name="mSystems">
        <title>Genome- and Community-Level Interaction Insights into Carbon Utilization and Element Cycling Functions of Hydrothermarchaeota in Hydrothermal Sediment.</title>
        <authorList>
            <person name="Zhou Z."/>
            <person name="Liu Y."/>
            <person name="Xu W."/>
            <person name="Pan J."/>
            <person name="Luo Z.H."/>
            <person name="Li M."/>
        </authorList>
    </citation>
    <scope>NUCLEOTIDE SEQUENCE [LARGE SCALE GENOMIC DNA]</scope>
    <source>
        <strain evidence="11">SpSt-6</strain>
    </source>
</reference>
<dbReference type="AlphaFoldDB" id="A0A7C4JT51"/>
<dbReference type="EMBL" id="DSZN01000144">
    <property type="protein sequence ID" value="HGQ86474.1"/>
    <property type="molecule type" value="Genomic_DNA"/>
</dbReference>
<evidence type="ECO:0000256" key="6">
    <source>
        <dbReference type="ARBA" id="ARBA00031455"/>
    </source>
</evidence>
<name>A0A7C4JT51_9BACT</name>
<dbReference type="GO" id="GO:0006011">
    <property type="term" value="P:UDP-alpha-D-glucose metabolic process"/>
    <property type="evidence" value="ECO:0007669"/>
    <property type="project" value="InterPro"/>
</dbReference>
<dbReference type="Pfam" id="PF00483">
    <property type="entry name" value="NTP_transferase"/>
    <property type="match status" value="1"/>
</dbReference>
<dbReference type="InterPro" id="IPR005835">
    <property type="entry name" value="NTP_transferase_dom"/>
</dbReference>
<organism evidence="11">
    <name type="scientific">Thermodesulfobacterium geofontis</name>
    <dbReference type="NCBI Taxonomy" id="1295609"/>
    <lineage>
        <taxon>Bacteria</taxon>
        <taxon>Pseudomonadati</taxon>
        <taxon>Thermodesulfobacteriota</taxon>
        <taxon>Thermodesulfobacteria</taxon>
        <taxon>Thermodesulfobacteriales</taxon>
        <taxon>Thermodesulfobacteriaceae</taxon>
        <taxon>Thermodesulfobacterium</taxon>
    </lineage>
</organism>
<keyword evidence="5 11" id="KW-0548">Nucleotidyltransferase</keyword>
<evidence type="ECO:0000256" key="1">
    <source>
        <dbReference type="ARBA" id="ARBA00006890"/>
    </source>
</evidence>
<comment type="caution">
    <text evidence="11">The sequence shown here is derived from an EMBL/GenBank/DDBJ whole genome shotgun (WGS) entry which is preliminary data.</text>
</comment>